<evidence type="ECO:0000313" key="2">
    <source>
        <dbReference type="Proteomes" id="UP001358586"/>
    </source>
</evidence>
<gene>
    <name evidence="1" type="ORF">PVK06_038753</name>
</gene>
<dbReference type="Proteomes" id="UP001358586">
    <property type="component" value="Chromosome 11"/>
</dbReference>
<reference evidence="1 2" key="1">
    <citation type="submission" date="2023-03" db="EMBL/GenBank/DDBJ databases">
        <title>WGS of Gossypium arboreum.</title>
        <authorList>
            <person name="Yu D."/>
        </authorList>
    </citation>
    <scope>NUCLEOTIDE SEQUENCE [LARGE SCALE GENOMIC DNA]</scope>
    <source>
        <tissue evidence="1">Leaf</tissue>
    </source>
</reference>
<comment type="caution">
    <text evidence="1">The sequence shown here is derived from an EMBL/GenBank/DDBJ whole genome shotgun (WGS) entry which is preliminary data.</text>
</comment>
<proteinExistence type="predicted"/>
<protein>
    <submittedName>
        <fullName evidence="1">Uncharacterized protein</fullName>
    </submittedName>
</protein>
<accession>A0ABR0N111</accession>
<keyword evidence="2" id="KW-1185">Reference proteome</keyword>
<name>A0ABR0N111_GOSAR</name>
<sequence>MQDFTSIEELTKNINLPSFCSLAESQEFLLTPVYHHEWRLSRSNLGVPVSALRPPLQFDSGEEEGISWRVFKVRVRAQVRWFGRGMAAETLASYGGWAWRDVVAACEGCGARTPLP</sequence>
<dbReference type="EMBL" id="JARKNE010000011">
    <property type="protein sequence ID" value="KAK5784231.1"/>
    <property type="molecule type" value="Genomic_DNA"/>
</dbReference>
<evidence type="ECO:0000313" key="1">
    <source>
        <dbReference type="EMBL" id="KAK5784231.1"/>
    </source>
</evidence>
<organism evidence="1 2">
    <name type="scientific">Gossypium arboreum</name>
    <name type="common">Tree cotton</name>
    <name type="synonym">Gossypium nanking</name>
    <dbReference type="NCBI Taxonomy" id="29729"/>
    <lineage>
        <taxon>Eukaryota</taxon>
        <taxon>Viridiplantae</taxon>
        <taxon>Streptophyta</taxon>
        <taxon>Embryophyta</taxon>
        <taxon>Tracheophyta</taxon>
        <taxon>Spermatophyta</taxon>
        <taxon>Magnoliopsida</taxon>
        <taxon>eudicotyledons</taxon>
        <taxon>Gunneridae</taxon>
        <taxon>Pentapetalae</taxon>
        <taxon>rosids</taxon>
        <taxon>malvids</taxon>
        <taxon>Malvales</taxon>
        <taxon>Malvaceae</taxon>
        <taxon>Malvoideae</taxon>
        <taxon>Gossypium</taxon>
    </lineage>
</organism>